<gene>
    <name evidence="3" type="ORF">N1851_012150</name>
</gene>
<feature type="region of interest" description="Disordered" evidence="1">
    <location>
        <begin position="1"/>
        <end position="22"/>
    </location>
</feature>
<dbReference type="AlphaFoldDB" id="A0AA47MWS7"/>
<feature type="compositionally biased region" description="Pro residues" evidence="1">
    <location>
        <begin position="58"/>
        <end position="68"/>
    </location>
</feature>
<protein>
    <submittedName>
        <fullName evidence="3">Uncharacterized protein</fullName>
    </submittedName>
</protein>
<feature type="transmembrane region" description="Helical" evidence="2">
    <location>
        <begin position="96"/>
        <end position="118"/>
    </location>
</feature>
<keyword evidence="4" id="KW-1185">Reference proteome</keyword>
<keyword evidence="2" id="KW-0812">Transmembrane</keyword>
<sequence length="234" mass="25441">MACQSPHKAERSKVIVRPSPPPRSLAMYRKECPAGRKWDERRVTCVPSGRQTERRPLGRPPRTTPPPAPIVMSHAVAGPWRTPVLGPWTEPTASPFLWAAVAVVATGSILALVLWTLIYRRHLNHSNGLPPPTLEPMDKTDPLAGVHKSPALVVHPAESIQRDQELPCPHLDCGTHSTDSRHVTDSHTCCVGGLKPGVTWVGEAGATGRKHRIPLPATELGDTTLVTAKTCRDQ</sequence>
<evidence type="ECO:0000313" key="4">
    <source>
        <dbReference type="Proteomes" id="UP001174136"/>
    </source>
</evidence>
<dbReference type="Proteomes" id="UP001174136">
    <property type="component" value="Unassembled WGS sequence"/>
</dbReference>
<evidence type="ECO:0000256" key="1">
    <source>
        <dbReference type="SAM" id="MobiDB-lite"/>
    </source>
</evidence>
<proteinExistence type="predicted"/>
<name>A0AA47MWS7_MERPO</name>
<reference evidence="3" key="1">
    <citation type="journal article" date="2023" name="Front. Mar. Sci.">
        <title>A new Merluccius polli reference genome to investigate the effects of global change in West African waters.</title>
        <authorList>
            <person name="Mateo J.L."/>
            <person name="Blanco-Fernandez C."/>
            <person name="Garcia-Vazquez E."/>
            <person name="Machado-Schiaffino G."/>
        </authorList>
    </citation>
    <scope>NUCLEOTIDE SEQUENCE</scope>
    <source>
        <strain evidence="3">C29</strain>
        <tissue evidence="3">Fin</tissue>
    </source>
</reference>
<dbReference type="EMBL" id="JAOPHQ010002100">
    <property type="protein sequence ID" value="KAK0148138.1"/>
    <property type="molecule type" value="Genomic_DNA"/>
</dbReference>
<comment type="caution">
    <text evidence="3">The sequence shown here is derived from an EMBL/GenBank/DDBJ whole genome shotgun (WGS) entry which is preliminary data.</text>
</comment>
<evidence type="ECO:0000313" key="3">
    <source>
        <dbReference type="EMBL" id="KAK0148138.1"/>
    </source>
</evidence>
<organism evidence="3 4">
    <name type="scientific">Merluccius polli</name>
    <name type="common">Benguela hake</name>
    <name type="synonym">Merluccius cadenati</name>
    <dbReference type="NCBI Taxonomy" id="89951"/>
    <lineage>
        <taxon>Eukaryota</taxon>
        <taxon>Metazoa</taxon>
        <taxon>Chordata</taxon>
        <taxon>Craniata</taxon>
        <taxon>Vertebrata</taxon>
        <taxon>Euteleostomi</taxon>
        <taxon>Actinopterygii</taxon>
        <taxon>Neopterygii</taxon>
        <taxon>Teleostei</taxon>
        <taxon>Neoteleostei</taxon>
        <taxon>Acanthomorphata</taxon>
        <taxon>Zeiogadaria</taxon>
        <taxon>Gadariae</taxon>
        <taxon>Gadiformes</taxon>
        <taxon>Gadoidei</taxon>
        <taxon>Merlucciidae</taxon>
        <taxon>Merluccius</taxon>
    </lineage>
</organism>
<feature type="region of interest" description="Disordered" evidence="1">
    <location>
        <begin position="45"/>
        <end position="68"/>
    </location>
</feature>
<accession>A0AA47MWS7</accession>
<keyword evidence="2" id="KW-1133">Transmembrane helix</keyword>
<keyword evidence="2" id="KW-0472">Membrane</keyword>
<evidence type="ECO:0000256" key="2">
    <source>
        <dbReference type="SAM" id="Phobius"/>
    </source>
</evidence>